<evidence type="ECO:0000313" key="1">
    <source>
        <dbReference type="EMBL" id="MDC7674547.1"/>
    </source>
</evidence>
<dbReference type="RefSeq" id="WP_272742876.1">
    <property type="nucleotide sequence ID" value="NZ_JAQQKV010000001.1"/>
</dbReference>
<gene>
    <name evidence="1" type="ORF">PQU98_00230</name>
</gene>
<dbReference type="EMBL" id="JAQQKV010000001">
    <property type="protein sequence ID" value="MDC7674547.1"/>
    <property type="molecule type" value="Genomic_DNA"/>
</dbReference>
<name>A0ABT5HEF3_9CAUL</name>
<evidence type="ECO:0008006" key="3">
    <source>
        <dbReference type="Google" id="ProtNLM"/>
    </source>
</evidence>
<reference evidence="1 2" key="1">
    <citation type="submission" date="2023-01" db="EMBL/GenBank/DDBJ databases">
        <title>Novel species of the genus Asticcacaulis isolated from rivers.</title>
        <authorList>
            <person name="Lu H."/>
        </authorList>
    </citation>
    <scope>NUCLEOTIDE SEQUENCE [LARGE SCALE GENOMIC DNA]</scope>
    <source>
        <strain evidence="1 2">LKC15W</strain>
    </source>
</reference>
<keyword evidence="2" id="KW-1185">Reference proteome</keyword>
<protein>
    <recommendedName>
        <fullName evidence="3">LytTr DNA-binding domain-containing protein</fullName>
    </recommendedName>
</protein>
<evidence type="ECO:0000313" key="2">
    <source>
        <dbReference type="Proteomes" id="UP001218579"/>
    </source>
</evidence>
<accession>A0ABT5HEF3</accession>
<organism evidence="1 2">
    <name type="scientific">Asticcacaulis machinosus</name>
    <dbReference type="NCBI Taxonomy" id="2984211"/>
    <lineage>
        <taxon>Bacteria</taxon>
        <taxon>Pseudomonadati</taxon>
        <taxon>Pseudomonadota</taxon>
        <taxon>Alphaproteobacteria</taxon>
        <taxon>Caulobacterales</taxon>
        <taxon>Caulobacteraceae</taxon>
        <taxon>Asticcacaulis</taxon>
    </lineage>
</organism>
<dbReference type="Proteomes" id="UP001218579">
    <property type="component" value="Unassembled WGS sequence"/>
</dbReference>
<comment type="caution">
    <text evidence="1">The sequence shown here is derived from an EMBL/GenBank/DDBJ whole genome shotgun (WGS) entry which is preliminary data.</text>
</comment>
<sequence length="120" mass="13595">MALFSKYKIVCDADLTVFEGKQARFHVAKGALEKCVLMHDSAKAPKFIENTFLKKIFTAKDVVHLRSIMLFSGEGEIALTPSERGFDHVLEWLRQNGWHIDDAIAESQASPSVRTFVRKK</sequence>
<proteinExistence type="predicted"/>